<feature type="non-terminal residue" evidence="2">
    <location>
        <position position="146"/>
    </location>
</feature>
<sequence length="146" mass="16435">TNGSGLNASQTVVPIPNLTQVKLDWLKDLNLVQLQDLSISECKNIEVIVKQEEEKECDVKMNEIMLPRLNSLRIKYLPKLKGFCLGKEAFSLPLLESLEIESCSALTVFTNGHVSTPELEVIDTSFGFCYVNTDINSFIKTKHEEM</sequence>
<feature type="domain" description="Disease resistance protein At4g27190-like leucine-rich repeats" evidence="1">
    <location>
        <begin position="31"/>
        <end position="107"/>
    </location>
</feature>
<dbReference type="Proteomes" id="UP001206925">
    <property type="component" value="Unassembled WGS sequence"/>
</dbReference>
<evidence type="ECO:0000313" key="3">
    <source>
        <dbReference type="Proteomes" id="UP001206925"/>
    </source>
</evidence>
<dbReference type="Gene3D" id="3.80.10.10">
    <property type="entry name" value="Ribonuclease Inhibitor"/>
    <property type="match status" value="1"/>
</dbReference>
<evidence type="ECO:0000259" key="1">
    <source>
        <dbReference type="Pfam" id="PF23247"/>
    </source>
</evidence>
<reference evidence="2" key="1">
    <citation type="submission" date="2022-06" db="EMBL/GenBank/DDBJ databases">
        <title>Uncovering the hologenomic basis of an extraordinary plant invasion.</title>
        <authorList>
            <person name="Bieker V.C."/>
            <person name="Martin M.D."/>
            <person name="Gilbert T."/>
            <person name="Hodgins K."/>
            <person name="Battlay P."/>
            <person name="Petersen B."/>
            <person name="Wilson J."/>
        </authorList>
    </citation>
    <scope>NUCLEOTIDE SEQUENCE</scope>
    <source>
        <strain evidence="2">AA19_3_7</strain>
        <tissue evidence="2">Leaf</tissue>
    </source>
</reference>
<organism evidence="2 3">
    <name type="scientific">Ambrosia artemisiifolia</name>
    <name type="common">Common ragweed</name>
    <dbReference type="NCBI Taxonomy" id="4212"/>
    <lineage>
        <taxon>Eukaryota</taxon>
        <taxon>Viridiplantae</taxon>
        <taxon>Streptophyta</taxon>
        <taxon>Embryophyta</taxon>
        <taxon>Tracheophyta</taxon>
        <taxon>Spermatophyta</taxon>
        <taxon>Magnoliopsida</taxon>
        <taxon>eudicotyledons</taxon>
        <taxon>Gunneridae</taxon>
        <taxon>Pentapetalae</taxon>
        <taxon>asterids</taxon>
        <taxon>campanulids</taxon>
        <taxon>Asterales</taxon>
        <taxon>Asteraceae</taxon>
        <taxon>Asteroideae</taxon>
        <taxon>Heliantheae alliance</taxon>
        <taxon>Heliantheae</taxon>
        <taxon>Ambrosia</taxon>
    </lineage>
</organism>
<gene>
    <name evidence="2" type="ORF">M8C21_016646</name>
</gene>
<proteinExistence type="predicted"/>
<dbReference type="InterPro" id="IPR032675">
    <property type="entry name" value="LRR_dom_sf"/>
</dbReference>
<keyword evidence="3" id="KW-1185">Reference proteome</keyword>
<comment type="caution">
    <text evidence="2">The sequence shown here is derived from an EMBL/GenBank/DDBJ whole genome shotgun (WGS) entry which is preliminary data.</text>
</comment>
<accession>A0AAD5CQY3</accession>
<name>A0AAD5CQY3_AMBAR</name>
<protein>
    <recommendedName>
        <fullName evidence="1">Disease resistance protein At4g27190-like leucine-rich repeats domain-containing protein</fullName>
    </recommendedName>
</protein>
<dbReference type="EMBL" id="JAMZMK010007418">
    <property type="protein sequence ID" value="KAI7744906.1"/>
    <property type="molecule type" value="Genomic_DNA"/>
</dbReference>
<dbReference type="SUPFAM" id="SSF52047">
    <property type="entry name" value="RNI-like"/>
    <property type="match status" value="1"/>
</dbReference>
<evidence type="ECO:0000313" key="2">
    <source>
        <dbReference type="EMBL" id="KAI7744906.1"/>
    </source>
</evidence>
<dbReference type="AlphaFoldDB" id="A0AAD5CQY3"/>
<dbReference type="Pfam" id="PF23247">
    <property type="entry name" value="LRR_RPS2"/>
    <property type="match status" value="1"/>
</dbReference>
<dbReference type="InterPro" id="IPR057135">
    <property type="entry name" value="At4g27190-like_LRR"/>
</dbReference>